<name>A0A8X6UZQ7_TRICX</name>
<proteinExistence type="predicted"/>
<gene>
    <name evidence="3" type="primary">AVEN_269871_1</name>
    <name evidence="3" type="ORF">TNCV_1590281</name>
</gene>
<evidence type="ECO:0000313" key="4">
    <source>
        <dbReference type="Proteomes" id="UP000887159"/>
    </source>
</evidence>
<protein>
    <submittedName>
        <fullName evidence="3">CAP-Gly domain-containing protein</fullName>
    </submittedName>
</protein>
<dbReference type="InterPro" id="IPR036859">
    <property type="entry name" value="CAP-Gly_dom_sf"/>
</dbReference>
<dbReference type="EMBL" id="BMAU01021175">
    <property type="protein sequence ID" value="GFX93853.1"/>
    <property type="molecule type" value="Genomic_DNA"/>
</dbReference>
<evidence type="ECO:0000256" key="1">
    <source>
        <dbReference type="SAM" id="MobiDB-lite"/>
    </source>
</evidence>
<organism evidence="3 4">
    <name type="scientific">Trichonephila clavipes</name>
    <name type="common">Golden silk orbweaver</name>
    <name type="synonym">Nephila clavipes</name>
    <dbReference type="NCBI Taxonomy" id="2585209"/>
    <lineage>
        <taxon>Eukaryota</taxon>
        <taxon>Metazoa</taxon>
        <taxon>Ecdysozoa</taxon>
        <taxon>Arthropoda</taxon>
        <taxon>Chelicerata</taxon>
        <taxon>Arachnida</taxon>
        <taxon>Araneae</taxon>
        <taxon>Araneomorphae</taxon>
        <taxon>Entelegynae</taxon>
        <taxon>Araneoidea</taxon>
        <taxon>Nephilidae</taxon>
        <taxon>Trichonephila</taxon>
    </lineage>
</organism>
<dbReference type="SUPFAM" id="SSF74924">
    <property type="entry name" value="Cap-Gly domain"/>
    <property type="match status" value="1"/>
</dbReference>
<dbReference type="PROSITE" id="PS50245">
    <property type="entry name" value="CAP_GLY_2"/>
    <property type="match status" value="1"/>
</dbReference>
<dbReference type="SMART" id="SM01052">
    <property type="entry name" value="CAP_GLY"/>
    <property type="match status" value="1"/>
</dbReference>
<keyword evidence="4" id="KW-1185">Reference proteome</keyword>
<feature type="region of interest" description="Disordered" evidence="1">
    <location>
        <begin position="309"/>
        <end position="329"/>
    </location>
</feature>
<reference evidence="3" key="1">
    <citation type="submission" date="2020-08" db="EMBL/GenBank/DDBJ databases">
        <title>Multicomponent nature underlies the extraordinary mechanical properties of spider dragline silk.</title>
        <authorList>
            <person name="Kono N."/>
            <person name="Nakamura H."/>
            <person name="Mori M."/>
            <person name="Yoshida Y."/>
            <person name="Ohtoshi R."/>
            <person name="Malay A.D."/>
            <person name="Moran D.A.P."/>
            <person name="Tomita M."/>
            <person name="Numata K."/>
            <person name="Arakawa K."/>
        </authorList>
    </citation>
    <scope>NUCLEOTIDE SEQUENCE</scope>
</reference>
<sequence length="329" mass="37165">MNQRHWNKFISLRSLSGNKVCLVLCVSMDEVGGRGFNVNDQWGGRNFAEEVPYKSYFLLNLLKMSLERGKRRKFLLLEECYGKKITDDNRPNSLFNKSALETEVQLVPGSILQEIKSEPGSPSMCVQSLDHDNVYMLCNNSDVHELSPFEAEVLVPVSPVRDRLRVLSDEQWLKEAEMIVEGSNVNVDLGADLDPVEGIVRYCGVVPELGKGIVFGIELLVHPEHGVCDGSIKGKRYFQCASNNAIFVGINRLRLHLRGYKYTQSGNIVEHGEHREREGLPFVHGPWPRASTTMETSSHSRFSRSLLLLVSPDRQKPDQGPRNSSWQRA</sequence>
<comment type="caution">
    <text evidence="3">The sequence shown here is derived from an EMBL/GenBank/DDBJ whole genome shotgun (WGS) entry which is preliminary data.</text>
</comment>
<accession>A0A8X6UZQ7</accession>
<feature type="domain" description="CAP-Gly" evidence="2">
    <location>
        <begin position="205"/>
        <end position="249"/>
    </location>
</feature>
<dbReference type="Proteomes" id="UP000887159">
    <property type="component" value="Unassembled WGS sequence"/>
</dbReference>
<dbReference type="AlphaFoldDB" id="A0A8X6UZQ7"/>
<dbReference type="InterPro" id="IPR000938">
    <property type="entry name" value="CAP-Gly_domain"/>
</dbReference>
<evidence type="ECO:0000259" key="2">
    <source>
        <dbReference type="PROSITE" id="PS50245"/>
    </source>
</evidence>
<dbReference type="Pfam" id="PF01302">
    <property type="entry name" value="CAP_GLY"/>
    <property type="match status" value="1"/>
</dbReference>
<evidence type="ECO:0000313" key="3">
    <source>
        <dbReference type="EMBL" id="GFX93853.1"/>
    </source>
</evidence>
<dbReference type="Gene3D" id="2.30.30.190">
    <property type="entry name" value="CAP Gly-rich-like domain"/>
    <property type="match status" value="1"/>
</dbReference>